<dbReference type="Gene3D" id="1.10.10.10">
    <property type="entry name" value="Winged helix-like DNA-binding domain superfamily/Winged helix DNA-binding domain"/>
    <property type="match status" value="1"/>
</dbReference>
<dbReference type="Pfam" id="PF02082">
    <property type="entry name" value="Rrf2"/>
    <property type="match status" value="1"/>
</dbReference>
<evidence type="ECO:0000313" key="1">
    <source>
        <dbReference type="EMBL" id="QAR30048.1"/>
    </source>
</evidence>
<dbReference type="Proteomes" id="UP000287701">
    <property type="component" value="Chromosome"/>
</dbReference>
<dbReference type="PROSITE" id="PS51197">
    <property type="entry name" value="HTH_RRF2_2"/>
    <property type="match status" value="1"/>
</dbReference>
<dbReference type="InterPro" id="IPR000944">
    <property type="entry name" value="Tscrpt_reg_Rrf2"/>
</dbReference>
<dbReference type="InterPro" id="IPR036390">
    <property type="entry name" value="WH_DNA-bd_sf"/>
</dbReference>
<dbReference type="RefSeq" id="WP_014790448.1">
    <property type="nucleotide sequence ID" value="NZ_CP035107.1"/>
</dbReference>
<dbReference type="PANTHER" id="PTHR33221:SF15">
    <property type="entry name" value="HTH-TYPE TRANSCRIPTIONAL REGULATOR YWGB-RELATED"/>
    <property type="match status" value="1"/>
</dbReference>
<dbReference type="PANTHER" id="PTHR33221">
    <property type="entry name" value="WINGED HELIX-TURN-HELIX TRANSCRIPTIONAL REGULATOR, RRF2 FAMILY"/>
    <property type="match status" value="1"/>
</dbReference>
<dbReference type="InterPro" id="IPR036388">
    <property type="entry name" value="WH-like_DNA-bd_sf"/>
</dbReference>
<dbReference type="OMA" id="SKTCEYA"/>
<sequence>MFSKTCEYGIRATIFIATQSLDNKRVRLKEIAKEINTPEAFTAKILQDLAKHDLISSIKGPYGGFEISIEQLKEIKLSQIVDAIDGDKIYNGCGLGFKECNKNNPCPIHDKFKKVRQKLKKMLETTTLYELAIKVENGNAILKL</sequence>
<dbReference type="EMBL" id="CP035107">
    <property type="protein sequence ID" value="QAR30048.1"/>
    <property type="molecule type" value="Genomic_DNA"/>
</dbReference>
<dbReference type="GO" id="GO:0005829">
    <property type="term" value="C:cytosol"/>
    <property type="evidence" value="ECO:0007669"/>
    <property type="project" value="TreeGrafter"/>
</dbReference>
<organism evidence="1 2">
    <name type="scientific">Ornithobacterium rhinotracheale</name>
    <dbReference type="NCBI Taxonomy" id="28251"/>
    <lineage>
        <taxon>Bacteria</taxon>
        <taxon>Pseudomonadati</taxon>
        <taxon>Bacteroidota</taxon>
        <taxon>Flavobacteriia</taxon>
        <taxon>Flavobacteriales</taxon>
        <taxon>Weeksellaceae</taxon>
        <taxon>Ornithobacterium</taxon>
    </lineage>
</organism>
<dbReference type="OrthoDB" id="9808360at2"/>
<accession>A0A410JPS8</accession>
<dbReference type="GO" id="GO:0003700">
    <property type="term" value="F:DNA-binding transcription factor activity"/>
    <property type="evidence" value="ECO:0007669"/>
    <property type="project" value="TreeGrafter"/>
</dbReference>
<protein>
    <submittedName>
        <fullName evidence="1">Rrf2 family transcriptional regulator</fullName>
    </submittedName>
</protein>
<evidence type="ECO:0000313" key="2">
    <source>
        <dbReference type="Proteomes" id="UP000287701"/>
    </source>
</evidence>
<dbReference type="SUPFAM" id="SSF46785">
    <property type="entry name" value="Winged helix' DNA-binding domain"/>
    <property type="match status" value="1"/>
</dbReference>
<name>A0A410JPS8_ORNRH</name>
<dbReference type="NCBIfam" id="TIGR00738">
    <property type="entry name" value="rrf2_super"/>
    <property type="match status" value="1"/>
</dbReference>
<proteinExistence type="predicted"/>
<dbReference type="AlphaFoldDB" id="A0A410JPS8"/>
<gene>
    <name evidence="1" type="ORF">EQP59_01080</name>
</gene>
<dbReference type="GeneID" id="71569451"/>
<reference evidence="1 2" key="1">
    <citation type="submission" date="2019-01" db="EMBL/GenBank/DDBJ databases">
        <title>Whole Genome of Ornithobacterium rhinotracheale FARPER-174b.</title>
        <authorList>
            <person name="Tataje-Lavanda L.A."/>
            <person name="Montalvan A."/>
            <person name="Montesinos R."/>
            <person name="Zimic M."/>
            <person name="Fernandez-Sanchez M."/>
            <person name="Fernandez-Diaz M."/>
        </authorList>
    </citation>
    <scope>NUCLEOTIDE SEQUENCE [LARGE SCALE GENOMIC DNA]</scope>
    <source>
        <strain evidence="1 2">FARPER-174b</strain>
    </source>
</reference>